<name>A0A4R8INQ1_9GAMM</name>
<dbReference type="PROSITE" id="PS01152">
    <property type="entry name" value="HESB"/>
    <property type="match status" value="1"/>
</dbReference>
<dbReference type="InterPro" id="IPR035903">
    <property type="entry name" value="HesB-like_dom_sf"/>
</dbReference>
<evidence type="ECO:0000313" key="3">
    <source>
        <dbReference type="EMBL" id="TDY02506.1"/>
    </source>
</evidence>
<dbReference type="GO" id="GO:0051537">
    <property type="term" value="F:2 iron, 2 sulfur cluster binding"/>
    <property type="evidence" value="ECO:0007669"/>
    <property type="project" value="UniProtKB-ARBA"/>
</dbReference>
<dbReference type="GO" id="GO:0005829">
    <property type="term" value="C:cytosol"/>
    <property type="evidence" value="ECO:0007669"/>
    <property type="project" value="TreeGrafter"/>
</dbReference>
<reference evidence="3 4" key="1">
    <citation type="submission" date="2019-03" db="EMBL/GenBank/DDBJ databases">
        <title>Genomic Encyclopedia of Type Strains, Phase IV (KMG-IV): sequencing the most valuable type-strain genomes for metagenomic binning, comparative biology and taxonomic classification.</title>
        <authorList>
            <person name="Goeker M."/>
        </authorList>
    </citation>
    <scope>NUCLEOTIDE SEQUENCE [LARGE SCALE GENOMIC DNA]</scope>
    <source>
        <strain evidence="3 4">DSM 16326</strain>
    </source>
</reference>
<dbReference type="EMBL" id="SOQX01000002">
    <property type="protein sequence ID" value="TDY02506.1"/>
    <property type="molecule type" value="Genomic_DNA"/>
</dbReference>
<dbReference type="InterPro" id="IPR050322">
    <property type="entry name" value="Fe-S_cluster_asmbl/transfer"/>
</dbReference>
<proteinExistence type="inferred from homology"/>
<protein>
    <submittedName>
        <fullName evidence="3">Iron-sulfur cluster assembly protein</fullName>
    </submittedName>
</protein>
<dbReference type="InterPro" id="IPR017870">
    <property type="entry name" value="FeS_cluster_insertion_CS"/>
</dbReference>
<dbReference type="SUPFAM" id="SSF89360">
    <property type="entry name" value="HesB-like domain"/>
    <property type="match status" value="1"/>
</dbReference>
<gene>
    <name evidence="3" type="ORF">EDC23_0880</name>
</gene>
<dbReference type="NCBIfam" id="TIGR00049">
    <property type="entry name" value="iron-sulfur cluster assembly accessory protein"/>
    <property type="match status" value="1"/>
</dbReference>
<accession>A0A4R8INQ1</accession>
<sequence length="108" mass="11646">MAVALTESAAKHVESMLGKRGSGIGLRLGTRKSGCTGFAYVVDYADEVSDDDVVFESHGVKVVVDKQSLDNIDGTEIDYMKTNAINEGFEFRNPNIKDMCGCGESFSV</sequence>
<evidence type="ECO:0000313" key="4">
    <source>
        <dbReference type="Proteomes" id="UP000294914"/>
    </source>
</evidence>
<keyword evidence="4" id="KW-1185">Reference proteome</keyword>
<dbReference type="AlphaFoldDB" id="A0A4R8INQ1"/>
<organism evidence="3 4">
    <name type="scientific">Thiohalophilus thiocyanatoxydans</name>
    <dbReference type="NCBI Taxonomy" id="381308"/>
    <lineage>
        <taxon>Bacteria</taxon>
        <taxon>Pseudomonadati</taxon>
        <taxon>Pseudomonadota</taxon>
        <taxon>Gammaproteobacteria</taxon>
        <taxon>Thiohalomonadales</taxon>
        <taxon>Thiohalophilaceae</taxon>
        <taxon>Thiohalophilus</taxon>
    </lineage>
</organism>
<comment type="caution">
    <text evidence="3">The sequence shown here is derived from an EMBL/GenBank/DDBJ whole genome shotgun (WGS) entry which is preliminary data.</text>
</comment>
<dbReference type="GO" id="GO:0016226">
    <property type="term" value="P:iron-sulfur cluster assembly"/>
    <property type="evidence" value="ECO:0007669"/>
    <property type="project" value="InterPro"/>
</dbReference>
<dbReference type="Pfam" id="PF01521">
    <property type="entry name" value="Fe-S_biosyn"/>
    <property type="match status" value="1"/>
</dbReference>
<dbReference type="PANTHER" id="PTHR10072:SF41">
    <property type="entry name" value="IRON-SULFUR CLUSTER ASSEMBLY 1 HOMOLOG, MITOCHONDRIAL"/>
    <property type="match status" value="1"/>
</dbReference>
<dbReference type="PANTHER" id="PTHR10072">
    <property type="entry name" value="IRON-SULFUR CLUSTER ASSEMBLY PROTEIN"/>
    <property type="match status" value="1"/>
</dbReference>
<dbReference type="InterPro" id="IPR016092">
    <property type="entry name" value="ATAP"/>
</dbReference>
<dbReference type="RefSeq" id="WP_134081543.1">
    <property type="nucleotide sequence ID" value="NZ_SOQX01000002.1"/>
</dbReference>
<comment type="similarity">
    <text evidence="1">Belongs to the HesB/IscA family.</text>
</comment>
<dbReference type="OrthoDB" id="9801228at2"/>
<dbReference type="Gene3D" id="2.60.300.12">
    <property type="entry name" value="HesB-like domain"/>
    <property type="match status" value="1"/>
</dbReference>
<dbReference type="InterPro" id="IPR000361">
    <property type="entry name" value="ATAP_core_dom"/>
</dbReference>
<evidence type="ECO:0000256" key="1">
    <source>
        <dbReference type="ARBA" id="ARBA00006718"/>
    </source>
</evidence>
<feature type="domain" description="Core" evidence="2">
    <location>
        <begin position="1"/>
        <end position="104"/>
    </location>
</feature>
<evidence type="ECO:0000259" key="2">
    <source>
        <dbReference type="Pfam" id="PF01521"/>
    </source>
</evidence>
<dbReference type="Proteomes" id="UP000294914">
    <property type="component" value="Unassembled WGS sequence"/>
</dbReference>